<dbReference type="InterPro" id="IPR012441">
    <property type="entry name" value="DUF1643"/>
</dbReference>
<reference evidence="1" key="1">
    <citation type="submission" date="2016-08" db="EMBL/GenBank/DDBJ databases">
        <title>Complete genome of Cloacibacillus porcorum.</title>
        <authorList>
            <person name="Looft T."/>
            <person name="Bayles D.O."/>
            <person name="Alt D.P."/>
        </authorList>
    </citation>
    <scope>NUCLEOTIDE SEQUENCE [LARGE SCALE GENOMIC DNA]</scope>
    <source>
        <strain evidence="1">CL-84</strain>
    </source>
</reference>
<keyword evidence="2" id="KW-1185">Reference proteome</keyword>
<evidence type="ECO:0008006" key="3">
    <source>
        <dbReference type="Google" id="ProtNLM"/>
    </source>
</evidence>
<dbReference type="KEGG" id="cpor:BED41_13985"/>
<dbReference type="Pfam" id="PF07799">
    <property type="entry name" value="DUF1643"/>
    <property type="match status" value="1"/>
</dbReference>
<dbReference type="Proteomes" id="UP000093044">
    <property type="component" value="Chromosome"/>
</dbReference>
<organism evidence="1 2">
    <name type="scientific">Cloacibacillus porcorum</name>
    <dbReference type="NCBI Taxonomy" id="1197717"/>
    <lineage>
        <taxon>Bacteria</taxon>
        <taxon>Thermotogati</taxon>
        <taxon>Synergistota</taxon>
        <taxon>Synergistia</taxon>
        <taxon>Synergistales</taxon>
        <taxon>Synergistaceae</taxon>
        <taxon>Cloacibacillus</taxon>
    </lineage>
</organism>
<proteinExistence type="predicted"/>
<dbReference type="EMBL" id="CP016757">
    <property type="protein sequence ID" value="ANZ46110.1"/>
    <property type="molecule type" value="Genomic_DNA"/>
</dbReference>
<dbReference type="AlphaFoldDB" id="A0A1B2I806"/>
<dbReference type="GeneID" id="91757052"/>
<sequence length="226" mass="25250">MFDFNDKRRLSPVLHPVPAGVSSVCIFGADGKPLTSKEDNDYEAFLWRPYLERQWGRQDSPLLLFVLMNPSSANAAYDDNSTRRCLDIAERHGFGGMIITDIWALRSTGNERLLSEPGAAGDNMAYLQIFTAGDINTGGEYYRRLMTLKNNLDFVAAALKNPRVTKVYCGWGEHKEPDERQRLKETAALLRSSKKPLVCASQNEDGSPKYVLYTPVGAPLVPFKAD</sequence>
<protein>
    <recommendedName>
        <fullName evidence="3">DUF1643 domain-containing protein</fullName>
    </recommendedName>
</protein>
<evidence type="ECO:0000313" key="1">
    <source>
        <dbReference type="EMBL" id="ANZ46110.1"/>
    </source>
</evidence>
<evidence type="ECO:0000313" key="2">
    <source>
        <dbReference type="Proteomes" id="UP000093044"/>
    </source>
</evidence>
<accession>A0A1B2I806</accession>
<name>A0A1B2I806_9BACT</name>
<dbReference type="RefSeq" id="WP_066747648.1">
    <property type="nucleotide sequence ID" value="NZ_CP016757.1"/>
</dbReference>
<gene>
    <name evidence="1" type="ORF">BED41_13985</name>
</gene>